<evidence type="ECO:0000259" key="1">
    <source>
        <dbReference type="PROSITE" id="PS50943"/>
    </source>
</evidence>
<dbReference type="InterPro" id="IPR010982">
    <property type="entry name" value="Lambda_DNA-bd_dom_sf"/>
</dbReference>
<proteinExistence type="predicted"/>
<organism evidence="2 3">
    <name type="scientific">Halomonas hydrothermalis</name>
    <dbReference type="NCBI Taxonomy" id="115561"/>
    <lineage>
        <taxon>Bacteria</taxon>
        <taxon>Pseudomonadati</taxon>
        <taxon>Pseudomonadota</taxon>
        <taxon>Gammaproteobacteria</taxon>
        <taxon>Oceanospirillales</taxon>
        <taxon>Halomonadaceae</taxon>
        <taxon>Halomonas</taxon>
    </lineage>
</organism>
<protein>
    <recommendedName>
        <fullName evidence="1">HTH cro/C1-type domain-containing protein</fullName>
    </recommendedName>
</protein>
<feature type="domain" description="HTH cro/C1-type" evidence="1">
    <location>
        <begin position="17"/>
        <end position="71"/>
    </location>
</feature>
<reference evidence="2 3" key="1">
    <citation type="submission" date="2020-03" db="EMBL/GenBank/DDBJ databases">
        <title>Complete Genome Sequence of Halomonas hydrothermalis Strain Slthf2, Halophilic Bacterium Isolated from Deep-Sea Hydrothermal-Vent Environments.</title>
        <authorList>
            <person name="Takeyama N."/>
            <person name="Huang M."/>
            <person name="Sato K."/>
            <person name="Galipon J."/>
            <person name="Arakawa K."/>
        </authorList>
    </citation>
    <scope>NUCLEOTIDE SEQUENCE [LARGE SCALE GENOMIC DNA]</scope>
    <source>
        <strain evidence="2 3">Slthf2</strain>
    </source>
</reference>
<dbReference type="RefSeq" id="WP_172422127.1">
    <property type="nucleotide sequence ID" value="NZ_AP022843.1"/>
</dbReference>
<name>A0A6F8U881_9GAMM</name>
<evidence type="ECO:0000313" key="2">
    <source>
        <dbReference type="EMBL" id="BCB09374.1"/>
    </source>
</evidence>
<keyword evidence="3" id="KW-1185">Reference proteome</keyword>
<dbReference type="GO" id="GO:0003677">
    <property type="term" value="F:DNA binding"/>
    <property type="evidence" value="ECO:0007669"/>
    <property type="project" value="InterPro"/>
</dbReference>
<dbReference type="Pfam" id="PF01381">
    <property type="entry name" value="HTH_3"/>
    <property type="match status" value="1"/>
</dbReference>
<dbReference type="AlphaFoldDB" id="A0A6F8U881"/>
<dbReference type="InterPro" id="IPR001387">
    <property type="entry name" value="Cro/C1-type_HTH"/>
</dbReference>
<sequence>MSKTIHNGIYRKLISELAEERIRLNISQGELANQVGLNQSDISKVEKFERRLDVLEFSMILKALRVKENVRLQNIVKDFTGVPHDECR</sequence>
<evidence type="ECO:0000313" key="3">
    <source>
        <dbReference type="Proteomes" id="UP000502259"/>
    </source>
</evidence>
<dbReference type="CDD" id="cd00093">
    <property type="entry name" value="HTH_XRE"/>
    <property type="match status" value="1"/>
</dbReference>
<gene>
    <name evidence="2" type="ORF">HHSLTHF2_32640</name>
</gene>
<dbReference type="Proteomes" id="UP000502259">
    <property type="component" value="Chromosome"/>
</dbReference>
<dbReference type="Gene3D" id="1.10.260.40">
    <property type="entry name" value="lambda repressor-like DNA-binding domains"/>
    <property type="match status" value="1"/>
</dbReference>
<accession>A0A6F8U881</accession>
<dbReference type="SUPFAM" id="SSF47413">
    <property type="entry name" value="lambda repressor-like DNA-binding domains"/>
    <property type="match status" value="1"/>
</dbReference>
<dbReference type="EMBL" id="AP022843">
    <property type="protein sequence ID" value="BCB09374.1"/>
    <property type="molecule type" value="Genomic_DNA"/>
</dbReference>
<dbReference type="PROSITE" id="PS50943">
    <property type="entry name" value="HTH_CROC1"/>
    <property type="match status" value="1"/>
</dbReference>